<evidence type="ECO:0000256" key="3">
    <source>
        <dbReference type="ARBA" id="ARBA00022989"/>
    </source>
</evidence>
<dbReference type="Pfam" id="PF20684">
    <property type="entry name" value="Fung_rhodopsin"/>
    <property type="match status" value="1"/>
</dbReference>
<dbReference type="PANTHER" id="PTHR33048:SF124">
    <property type="entry name" value="INTEGRAL MEMBRANE PROTEIN"/>
    <property type="match status" value="1"/>
</dbReference>
<dbReference type="GO" id="GO:0016020">
    <property type="term" value="C:membrane"/>
    <property type="evidence" value="ECO:0007669"/>
    <property type="project" value="UniProtKB-SubCell"/>
</dbReference>
<evidence type="ECO:0000256" key="4">
    <source>
        <dbReference type="ARBA" id="ARBA00023136"/>
    </source>
</evidence>
<comment type="similarity">
    <text evidence="5">Belongs to the SAT4 family.</text>
</comment>
<dbReference type="InterPro" id="IPR049326">
    <property type="entry name" value="Rhodopsin_dom_fungi"/>
</dbReference>
<evidence type="ECO:0000256" key="6">
    <source>
        <dbReference type="SAM" id="Phobius"/>
    </source>
</evidence>
<evidence type="ECO:0000256" key="5">
    <source>
        <dbReference type="ARBA" id="ARBA00038359"/>
    </source>
</evidence>
<name>A0A3F3PVH9_9EURO</name>
<proteinExistence type="inferred from homology"/>
<reference evidence="8 9" key="1">
    <citation type="submission" date="2018-07" db="EMBL/GenBank/DDBJ databases">
        <title>The genomes of Aspergillus section Nigri reveals drivers in fungal speciation.</title>
        <authorList>
            <consortium name="DOE Joint Genome Institute"/>
            <person name="Vesth T.C."/>
            <person name="Nybo J."/>
            <person name="Theobald S."/>
            <person name="Brandl J."/>
            <person name="Frisvad J.C."/>
            <person name="Nielsen K.F."/>
            <person name="Lyhne E.K."/>
            <person name="Kogle M.E."/>
            <person name="Kuo A."/>
            <person name="Riley R."/>
            <person name="Clum A."/>
            <person name="Nolan M."/>
            <person name="Lipzen A."/>
            <person name="Salamov A."/>
            <person name="Henrissat B."/>
            <person name="Wiebenga A."/>
            <person name="De vries R.P."/>
            <person name="Grigoriev I.V."/>
            <person name="Mortensen U.H."/>
            <person name="Andersen M.R."/>
            <person name="Baker S.E."/>
        </authorList>
    </citation>
    <scope>NUCLEOTIDE SEQUENCE [LARGE SCALE GENOMIC DNA]</scope>
    <source>
        <strain evidence="8 9">CBS 139.54b</strain>
    </source>
</reference>
<keyword evidence="9" id="KW-1185">Reference proteome</keyword>
<protein>
    <recommendedName>
        <fullName evidence="7">Rhodopsin domain-containing protein</fullName>
    </recommendedName>
</protein>
<feature type="transmembrane region" description="Helical" evidence="6">
    <location>
        <begin position="70"/>
        <end position="92"/>
    </location>
</feature>
<organism evidence="8 9">
    <name type="scientific">Aspergillus welwitschiae</name>
    <dbReference type="NCBI Taxonomy" id="1341132"/>
    <lineage>
        <taxon>Eukaryota</taxon>
        <taxon>Fungi</taxon>
        <taxon>Dikarya</taxon>
        <taxon>Ascomycota</taxon>
        <taxon>Pezizomycotina</taxon>
        <taxon>Eurotiomycetes</taxon>
        <taxon>Eurotiomycetidae</taxon>
        <taxon>Eurotiales</taxon>
        <taxon>Aspergillaceae</taxon>
        <taxon>Aspergillus</taxon>
        <taxon>Aspergillus subgen. Circumdati</taxon>
    </lineage>
</organism>
<dbReference type="PANTHER" id="PTHR33048">
    <property type="entry name" value="PTH11-LIKE INTEGRAL MEMBRANE PROTEIN (AFU_ORTHOLOGUE AFUA_5G11245)"/>
    <property type="match status" value="1"/>
</dbReference>
<feature type="domain" description="Rhodopsin" evidence="7">
    <location>
        <begin position="45"/>
        <end position="280"/>
    </location>
</feature>
<keyword evidence="3 6" id="KW-1133">Transmembrane helix</keyword>
<feature type="transmembrane region" description="Helical" evidence="6">
    <location>
        <begin position="256"/>
        <end position="274"/>
    </location>
</feature>
<dbReference type="EMBL" id="KZ852057">
    <property type="protein sequence ID" value="RDH30933.1"/>
    <property type="molecule type" value="Genomic_DNA"/>
</dbReference>
<evidence type="ECO:0000256" key="2">
    <source>
        <dbReference type="ARBA" id="ARBA00022692"/>
    </source>
</evidence>
<keyword evidence="4 6" id="KW-0472">Membrane</keyword>
<keyword evidence="2 6" id="KW-0812">Transmembrane</keyword>
<feature type="transmembrane region" description="Helical" evidence="6">
    <location>
        <begin position="217"/>
        <end position="236"/>
    </location>
</feature>
<dbReference type="Proteomes" id="UP000253729">
    <property type="component" value="Unassembled WGS sequence"/>
</dbReference>
<dbReference type="RefSeq" id="XP_026623955.1">
    <property type="nucleotide sequence ID" value="XM_026773685.1"/>
</dbReference>
<dbReference type="GeneID" id="38142041"/>
<feature type="transmembrane region" description="Helical" evidence="6">
    <location>
        <begin position="136"/>
        <end position="159"/>
    </location>
</feature>
<evidence type="ECO:0000313" key="9">
    <source>
        <dbReference type="Proteomes" id="UP000253729"/>
    </source>
</evidence>
<sequence>MAITTMANPPPGETYDFDYSHRHLYTANMAVISAGLIISTSCLVLRVYTKAHLLHKFGWDDGMLSQRLELKLFPLILLQVFSVSTQACSIYGYKHGGMGVHFWNVTPAVYEVYIKVVLSAAIVYYRILCHKRYQQWILYGIAFVVSSYSFALVMAFIFGCHPIQKGWNISVTGTCVNQYALYVATAVLNIISDIALILVPIPTVLGLNMPGIQKLGLSLMFMVGCATLVTGIIRLITLIPFLNSPDPTYNIGRPDLWINIEANFAIICSCLPFLRNFLRRYAPRLIGENSSLARRYKSYTYDYTGGSRGRRKEGLTQLQDDIELAENGASMHSGVRIFKDVKVEITTETMPDVNESRDGYR</sequence>
<dbReference type="InterPro" id="IPR052337">
    <property type="entry name" value="SAT4-like"/>
</dbReference>
<evidence type="ECO:0000256" key="1">
    <source>
        <dbReference type="ARBA" id="ARBA00004141"/>
    </source>
</evidence>
<comment type="subcellular location">
    <subcellularLocation>
        <location evidence="1">Membrane</location>
        <topology evidence="1">Multi-pass membrane protein</topology>
    </subcellularLocation>
</comment>
<accession>A0A3F3PVH9</accession>
<gene>
    <name evidence="8" type="ORF">BDQ94DRAFT_180662</name>
</gene>
<dbReference type="STRING" id="1341132.A0A3F3PVH9"/>
<feature type="transmembrane region" description="Helical" evidence="6">
    <location>
        <begin position="25"/>
        <end position="49"/>
    </location>
</feature>
<feature type="transmembrane region" description="Helical" evidence="6">
    <location>
        <begin position="112"/>
        <end position="129"/>
    </location>
</feature>
<dbReference type="AlphaFoldDB" id="A0A3F3PVH9"/>
<evidence type="ECO:0000259" key="7">
    <source>
        <dbReference type="Pfam" id="PF20684"/>
    </source>
</evidence>
<evidence type="ECO:0000313" key="8">
    <source>
        <dbReference type="EMBL" id="RDH30933.1"/>
    </source>
</evidence>
<feature type="transmembrane region" description="Helical" evidence="6">
    <location>
        <begin position="179"/>
        <end position="205"/>
    </location>
</feature>